<dbReference type="InterPro" id="IPR013341">
    <property type="entry name" value="Mandelate_racemase_N_dom"/>
</dbReference>
<gene>
    <name evidence="3" type="ORF">ACFQS8_14605</name>
</gene>
<evidence type="ECO:0000256" key="1">
    <source>
        <dbReference type="ARBA" id="ARBA00023239"/>
    </source>
</evidence>
<name>A0ABW2INW1_9PROT</name>
<accession>A0ABW2INW1</accession>
<dbReference type="SUPFAM" id="SSF54826">
    <property type="entry name" value="Enolase N-terminal domain-like"/>
    <property type="match status" value="1"/>
</dbReference>
<dbReference type="InterPro" id="IPR029065">
    <property type="entry name" value="Enolase_C-like"/>
</dbReference>
<dbReference type="SUPFAM" id="SSF51604">
    <property type="entry name" value="Enolase C-terminal domain-like"/>
    <property type="match status" value="1"/>
</dbReference>
<keyword evidence="4" id="KW-1185">Reference proteome</keyword>
<dbReference type="InterPro" id="IPR029017">
    <property type="entry name" value="Enolase-like_N"/>
</dbReference>
<dbReference type="Pfam" id="PF13378">
    <property type="entry name" value="MR_MLE_C"/>
    <property type="match status" value="1"/>
</dbReference>
<dbReference type="InterPro" id="IPR036849">
    <property type="entry name" value="Enolase-like_C_sf"/>
</dbReference>
<dbReference type="PANTHER" id="PTHR48080">
    <property type="entry name" value="D-GALACTONATE DEHYDRATASE-RELATED"/>
    <property type="match status" value="1"/>
</dbReference>
<evidence type="ECO:0000313" key="3">
    <source>
        <dbReference type="EMBL" id="MFC7292859.1"/>
    </source>
</evidence>
<feature type="domain" description="Mandelate racemase/muconate lactonizing enzyme C-terminal" evidence="2">
    <location>
        <begin position="166"/>
        <end position="263"/>
    </location>
</feature>
<dbReference type="InterPro" id="IPR034593">
    <property type="entry name" value="DgoD-like"/>
</dbReference>
<protein>
    <submittedName>
        <fullName evidence="3">Mandelate racemase/muconate lactonizing enzyme family protein</fullName>
    </submittedName>
</protein>
<dbReference type="CDD" id="cd03316">
    <property type="entry name" value="MR_like"/>
    <property type="match status" value="1"/>
</dbReference>
<proteinExistence type="predicted"/>
<dbReference type="Gene3D" id="3.20.20.120">
    <property type="entry name" value="Enolase-like C-terminal domain"/>
    <property type="match status" value="1"/>
</dbReference>
<comment type="caution">
    <text evidence="3">The sequence shown here is derived from an EMBL/GenBank/DDBJ whole genome shotgun (WGS) entry which is preliminary data.</text>
</comment>
<evidence type="ECO:0000313" key="4">
    <source>
        <dbReference type="Proteomes" id="UP001596492"/>
    </source>
</evidence>
<dbReference type="InterPro" id="IPR013342">
    <property type="entry name" value="Mandelate_racemase_C"/>
</dbReference>
<dbReference type="RefSeq" id="WP_382168713.1">
    <property type="nucleotide sequence ID" value="NZ_JBHTBR010000007.1"/>
</dbReference>
<keyword evidence="1" id="KW-0456">Lyase</keyword>
<dbReference type="Pfam" id="PF02746">
    <property type="entry name" value="MR_MLE_N"/>
    <property type="match status" value="1"/>
</dbReference>
<dbReference type="EMBL" id="JBHTBR010000007">
    <property type="protein sequence ID" value="MFC7292859.1"/>
    <property type="molecule type" value="Genomic_DNA"/>
</dbReference>
<dbReference type="SMART" id="SM00922">
    <property type="entry name" value="MR_MLE"/>
    <property type="match status" value="1"/>
</dbReference>
<dbReference type="PANTHER" id="PTHR48080:SF2">
    <property type="entry name" value="D-GALACTONATE DEHYDRATASE"/>
    <property type="match status" value="1"/>
</dbReference>
<evidence type="ECO:0000259" key="2">
    <source>
        <dbReference type="SMART" id="SM00922"/>
    </source>
</evidence>
<organism evidence="3 4">
    <name type="scientific">Hirschia litorea</name>
    <dbReference type="NCBI Taxonomy" id="1199156"/>
    <lineage>
        <taxon>Bacteria</taxon>
        <taxon>Pseudomonadati</taxon>
        <taxon>Pseudomonadota</taxon>
        <taxon>Alphaproteobacteria</taxon>
        <taxon>Hyphomonadales</taxon>
        <taxon>Hyphomonadaceae</taxon>
        <taxon>Hirschia</taxon>
    </lineage>
</organism>
<dbReference type="Gene3D" id="3.30.390.10">
    <property type="entry name" value="Enolase-like, N-terminal domain"/>
    <property type="match status" value="1"/>
</dbReference>
<reference evidence="4" key="1">
    <citation type="journal article" date="2019" name="Int. J. Syst. Evol. Microbiol.">
        <title>The Global Catalogue of Microorganisms (GCM) 10K type strain sequencing project: providing services to taxonomists for standard genome sequencing and annotation.</title>
        <authorList>
            <consortium name="The Broad Institute Genomics Platform"/>
            <consortium name="The Broad Institute Genome Sequencing Center for Infectious Disease"/>
            <person name="Wu L."/>
            <person name="Ma J."/>
        </authorList>
    </citation>
    <scope>NUCLEOTIDE SEQUENCE [LARGE SCALE GENOMIC DNA]</scope>
    <source>
        <strain evidence="4">CCUG 51308</strain>
    </source>
</reference>
<dbReference type="Proteomes" id="UP001596492">
    <property type="component" value="Unassembled WGS sequence"/>
</dbReference>
<dbReference type="SFLD" id="SFLDS00001">
    <property type="entry name" value="Enolase"/>
    <property type="match status" value="1"/>
</dbReference>
<sequence length="389" mass="43278">MHSAISKIEAYVFEREPNDAYLGDLSDDDIILNEHHFVRAFNGTVYPQRDRSVVVRIEDKSGVVGWGETYGLVAPKIVAALIDDLFGPYLKALPPQSPDKIWDAFYLLQRNRGYWGGYLADTFAAIDIALWDLHARANNQSIQAALGKAGSGIIKGYVSGLPKKTTEERVELAQAWKEKGFDDLKIPISATTKGDVVGEFEALRAGLGENHKIALDMHWTKSAPETIALEESIRQFNPWFIEAPTIPEDIEAQIEIGTTMKTPLAIGEEWRTEWDFKQRLKACQIIQPEMGHTGITQFVRMGKIARENNIKIMPHATIGLGIFMAASLRTSVVVNAEAHEFQHTIYHRNGALLDGVAPTEKGKFFVPDTPGHGVEPNKDGLKHLTLLEV</sequence>